<keyword evidence="1" id="KW-1185">Reference proteome</keyword>
<evidence type="ECO:0000313" key="1">
    <source>
        <dbReference type="Proteomes" id="UP000694930"/>
    </source>
</evidence>
<reference evidence="2" key="2">
    <citation type="submission" date="2025-08" db="UniProtKB">
        <authorList>
            <consortium name="RefSeq"/>
        </authorList>
    </citation>
    <scope>IDENTIFICATION</scope>
</reference>
<protein>
    <submittedName>
        <fullName evidence="2">Uncharacterized protein LOC107024962</fullName>
    </submittedName>
</protein>
<dbReference type="PANTHER" id="PTHR11439:SF492">
    <property type="entry name" value="REVERSE TRANSCRIPTASE TY1_COPIA-TYPE DOMAIN-CONTAINING PROTEIN"/>
    <property type="match status" value="1"/>
</dbReference>
<dbReference type="PANTHER" id="PTHR11439">
    <property type="entry name" value="GAG-POL-RELATED RETROTRANSPOSON"/>
    <property type="match status" value="1"/>
</dbReference>
<evidence type="ECO:0000313" key="2">
    <source>
        <dbReference type="RefSeq" id="XP_015081353.1"/>
    </source>
</evidence>
<dbReference type="GeneID" id="107024962"/>
<dbReference type="RefSeq" id="XP_015081353.1">
    <property type="nucleotide sequence ID" value="XM_015225867.1"/>
</dbReference>
<reference evidence="1" key="1">
    <citation type="journal article" date="2014" name="Nat. Genet.">
        <title>The genome of the stress-tolerant wild tomato species Solanum pennellii.</title>
        <authorList>
            <person name="Bolger A."/>
            <person name="Scossa F."/>
            <person name="Bolger M.E."/>
            <person name="Lanz C."/>
            <person name="Maumus F."/>
            <person name="Tohge T."/>
            <person name="Quesneville H."/>
            <person name="Alseekh S."/>
            <person name="Sorensen I."/>
            <person name="Lichtenstein G."/>
            <person name="Fich E.A."/>
            <person name="Conte M."/>
            <person name="Keller H."/>
            <person name="Schneeberger K."/>
            <person name="Schwacke R."/>
            <person name="Ofner I."/>
            <person name="Vrebalov J."/>
            <person name="Xu Y."/>
            <person name="Osorio S."/>
            <person name="Aflitos S.A."/>
            <person name="Schijlen E."/>
            <person name="Jimenez-Gomez J.M."/>
            <person name="Ryngajllo M."/>
            <person name="Kimura S."/>
            <person name="Kumar R."/>
            <person name="Koenig D."/>
            <person name="Headland L.R."/>
            <person name="Maloof J.N."/>
            <person name="Sinha N."/>
            <person name="van Ham R.C."/>
            <person name="Lankhorst R.K."/>
            <person name="Mao L."/>
            <person name="Vogel A."/>
            <person name="Arsova B."/>
            <person name="Panstruga R."/>
            <person name="Fei Z."/>
            <person name="Rose J.K."/>
            <person name="Zamir D."/>
            <person name="Carrari F."/>
            <person name="Giovannoni J.J."/>
            <person name="Weigel D."/>
            <person name="Usadel B."/>
            <person name="Fernie A.R."/>
        </authorList>
    </citation>
    <scope>NUCLEOTIDE SEQUENCE [LARGE SCALE GENOMIC DNA]</scope>
    <source>
        <strain evidence="1">cv. LA0716</strain>
    </source>
</reference>
<dbReference type="CDD" id="cd09272">
    <property type="entry name" value="RNase_HI_RT_Ty1"/>
    <property type="match status" value="1"/>
</dbReference>
<sequence>MYATITRPDISYAVQTLSQFMQHPKRSHWEAAIRVVRYLKGTVGQGIWLKAQSATTLTCWCDSDWAACPNTRRSVTGYIVKFGDSLVSWKSKKQQTVSRSSLKLNTEAWLQQWQK</sequence>
<accession>A0ABM1H785</accession>
<organism evidence="1 2">
    <name type="scientific">Solanum pennellii</name>
    <name type="common">Tomato</name>
    <name type="synonym">Lycopersicon pennellii</name>
    <dbReference type="NCBI Taxonomy" id="28526"/>
    <lineage>
        <taxon>Eukaryota</taxon>
        <taxon>Viridiplantae</taxon>
        <taxon>Streptophyta</taxon>
        <taxon>Embryophyta</taxon>
        <taxon>Tracheophyta</taxon>
        <taxon>Spermatophyta</taxon>
        <taxon>Magnoliopsida</taxon>
        <taxon>eudicotyledons</taxon>
        <taxon>Gunneridae</taxon>
        <taxon>Pentapetalae</taxon>
        <taxon>asterids</taxon>
        <taxon>lamiids</taxon>
        <taxon>Solanales</taxon>
        <taxon>Solanaceae</taxon>
        <taxon>Solanoideae</taxon>
        <taxon>Solaneae</taxon>
        <taxon>Solanum</taxon>
        <taxon>Solanum subgen. Lycopersicon</taxon>
    </lineage>
</organism>
<name>A0ABM1H785_SOLPN</name>
<dbReference type="Proteomes" id="UP000694930">
    <property type="component" value="Chromosome 1"/>
</dbReference>
<gene>
    <name evidence="2" type="primary">LOC107024962</name>
</gene>
<proteinExistence type="predicted"/>